<keyword evidence="3 8" id="KW-0540">Nuclease</keyword>
<dbReference type="EC" id="3.1.30.-" evidence="8"/>
<evidence type="ECO:0000256" key="7">
    <source>
        <dbReference type="ARBA" id="ARBA00022842"/>
    </source>
</evidence>
<feature type="compositionally biased region" description="Basic and acidic residues" evidence="9">
    <location>
        <begin position="1"/>
        <end position="38"/>
    </location>
</feature>
<keyword evidence="7" id="KW-0460">Magnesium</keyword>
<evidence type="ECO:0000256" key="6">
    <source>
        <dbReference type="ARBA" id="ARBA00022801"/>
    </source>
</evidence>
<dbReference type="GO" id="GO:0004519">
    <property type="term" value="F:endonuclease activity"/>
    <property type="evidence" value="ECO:0007669"/>
    <property type="project" value="UniProtKB-KW"/>
</dbReference>
<dbReference type="Proteomes" id="UP001236663">
    <property type="component" value="Unassembled WGS sequence"/>
</dbReference>
<proteinExistence type="inferred from homology"/>
<dbReference type="RefSeq" id="WP_163383273.1">
    <property type="nucleotide sequence ID" value="NZ_JAUFQS010000047.1"/>
</dbReference>
<feature type="region of interest" description="Disordered" evidence="9">
    <location>
        <begin position="1"/>
        <end position="46"/>
    </location>
</feature>
<keyword evidence="4 8" id="KW-0479">Metal-binding</keyword>
<evidence type="ECO:0000256" key="8">
    <source>
        <dbReference type="RuleBase" id="RU366055"/>
    </source>
</evidence>
<reference evidence="13" key="1">
    <citation type="journal article" date="2019" name="Int. J. Syst. Evol. Microbiol.">
        <title>The Global Catalogue of Microorganisms (GCM) 10K type strain sequencing project: providing services to taxonomists for standard genome sequencing and annotation.</title>
        <authorList>
            <consortium name="The Broad Institute Genomics Platform"/>
            <consortium name="The Broad Institute Genome Sequencing Center for Infectious Disease"/>
            <person name="Wu L."/>
            <person name="Ma J."/>
        </authorList>
    </citation>
    <scope>NUCLEOTIDE SEQUENCE [LARGE SCALE GENOMIC DNA]</scope>
    <source>
        <strain evidence="13">CECT 7706</strain>
    </source>
</reference>
<evidence type="ECO:0000256" key="1">
    <source>
        <dbReference type="ARBA" id="ARBA00001946"/>
    </source>
</evidence>
<comment type="cofactor">
    <cofactor evidence="1 8">
        <name>Mg(2+)</name>
        <dbReference type="ChEBI" id="CHEBI:18420"/>
    </cofactor>
</comment>
<protein>
    <recommendedName>
        <fullName evidence="8">Endonuclease</fullName>
        <ecNumber evidence="8">3.1.30.-</ecNumber>
    </recommendedName>
</protein>
<gene>
    <name evidence="12" type="ORF">QWZ15_20535</name>
</gene>
<dbReference type="SMART" id="SM00892">
    <property type="entry name" value="Endonuclease_NS"/>
    <property type="match status" value="1"/>
</dbReference>
<dbReference type="PANTHER" id="PTHR13966:SF5">
    <property type="entry name" value="ENDONUCLEASE G, MITOCHONDRIAL"/>
    <property type="match status" value="1"/>
</dbReference>
<name>A0ABT8CCJ0_9BACT</name>
<dbReference type="Pfam" id="PF01223">
    <property type="entry name" value="Endonuclease_NS"/>
    <property type="match status" value="1"/>
</dbReference>
<sequence>MSIEEWQKSKNRFHSEKKETISEKTDVKAPKPVIDKSASKKPLKALPDNQGFSHDLIPLLLIANMPDGVPVQIVDHEFYLLAYQESYEQAAWVAYQLSKDELSGPYRRKDVFREDGVVITGSAHPDDYRLSGFDRGHLAPAADFSFSEQAMEKSFYMSNISPQLPGFNRGIWRKLEQQVRAWAREYEQVLVVTGPLFMTADPKHIGENEVLVPDYFFKVLFEIHPPSYKMLAFLLKNQKSNRPLLDYAISVDSLEQFSGIDFFFHLPDSIENELEKKVSYEDWLE</sequence>
<evidence type="ECO:0000256" key="5">
    <source>
        <dbReference type="ARBA" id="ARBA00022759"/>
    </source>
</evidence>
<keyword evidence="13" id="KW-1185">Reference proteome</keyword>
<evidence type="ECO:0000256" key="4">
    <source>
        <dbReference type="ARBA" id="ARBA00022723"/>
    </source>
</evidence>
<evidence type="ECO:0000256" key="3">
    <source>
        <dbReference type="ARBA" id="ARBA00022722"/>
    </source>
</evidence>
<evidence type="ECO:0000256" key="9">
    <source>
        <dbReference type="SAM" id="MobiDB-lite"/>
    </source>
</evidence>
<keyword evidence="5 8" id="KW-0255">Endonuclease</keyword>
<dbReference type="CDD" id="cd00091">
    <property type="entry name" value="NUC"/>
    <property type="match status" value="1"/>
</dbReference>
<dbReference type="InterPro" id="IPR044929">
    <property type="entry name" value="DNA/RNA_non-sp_Endonuclease_sf"/>
</dbReference>
<evidence type="ECO:0000259" key="10">
    <source>
        <dbReference type="SMART" id="SM00477"/>
    </source>
</evidence>
<evidence type="ECO:0000313" key="13">
    <source>
        <dbReference type="Proteomes" id="UP001236663"/>
    </source>
</evidence>
<dbReference type="InterPro" id="IPR020821">
    <property type="entry name" value="ENPP1-3/EXOG-like_nuc-like"/>
</dbReference>
<dbReference type="EMBL" id="JAUFQS010000047">
    <property type="protein sequence ID" value="MDN3690221.1"/>
    <property type="molecule type" value="Genomic_DNA"/>
</dbReference>
<dbReference type="InterPro" id="IPR040255">
    <property type="entry name" value="Non-specific_endonuclease"/>
</dbReference>
<dbReference type="InterPro" id="IPR001604">
    <property type="entry name" value="Endo_G_ENPP1-like_dom"/>
</dbReference>
<feature type="domain" description="ENPP1-3/EXOG-like endonuclease/phosphodiesterase" evidence="10">
    <location>
        <begin position="76"/>
        <end position="269"/>
    </location>
</feature>
<dbReference type="InterPro" id="IPR018524">
    <property type="entry name" value="DNA/RNA_endonuclease_AS"/>
</dbReference>
<dbReference type="PROSITE" id="PS01070">
    <property type="entry name" value="NUCLEASE_NON_SPEC"/>
    <property type="match status" value="1"/>
</dbReference>
<keyword evidence="6 8" id="KW-0378">Hydrolase</keyword>
<dbReference type="InterPro" id="IPR044925">
    <property type="entry name" value="His-Me_finger_sf"/>
</dbReference>
<feature type="domain" description="DNA/RNA non-specific endonuclease/pyrophosphatase/phosphodiesterase" evidence="11">
    <location>
        <begin position="75"/>
        <end position="269"/>
    </location>
</feature>
<comment type="caution">
    <text evidence="12">The sequence shown here is derived from an EMBL/GenBank/DDBJ whole genome shotgun (WGS) entry which is preliminary data.</text>
</comment>
<dbReference type="SMART" id="SM00477">
    <property type="entry name" value="NUC"/>
    <property type="match status" value="1"/>
</dbReference>
<dbReference type="SUPFAM" id="SSF54060">
    <property type="entry name" value="His-Me finger endonucleases"/>
    <property type="match status" value="1"/>
</dbReference>
<accession>A0ABT8CCJ0</accession>
<evidence type="ECO:0000256" key="2">
    <source>
        <dbReference type="ARBA" id="ARBA00010052"/>
    </source>
</evidence>
<evidence type="ECO:0000313" key="12">
    <source>
        <dbReference type="EMBL" id="MDN3690221.1"/>
    </source>
</evidence>
<organism evidence="12 13">
    <name type="scientific">Cyclobacterium jeungdonense</name>
    <dbReference type="NCBI Taxonomy" id="708087"/>
    <lineage>
        <taxon>Bacteria</taxon>
        <taxon>Pseudomonadati</taxon>
        <taxon>Bacteroidota</taxon>
        <taxon>Cytophagia</taxon>
        <taxon>Cytophagales</taxon>
        <taxon>Cyclobacteriaceae</taxon>
        <taxon>Cyclobacterium</taxon>
    </lineage>
</organism>
<dbReference type="Gene3D" id="3.40.570.10">
    <property type="entry name" value="Extracellular Endonuclease, subunit A"/>
    <property type="match status" value="1"/>
</dbReference>
<dbReference type="PANTHER" id="PTHR13966">
    <property type="entry name" value="ENDONUCLEASE RELATED"/>
    <property type="match status" value="1"/>
</dbReference>
<comment type="similarity">
    <text evidence="2 8">Belongs to the DNA/RNA non-specific endonuclease family.</text>
</comment>
<evidence type="ECO:0000259" key="11">
    <source>
        <dbReference type="SMART" id="SM00892"/>
    </source>
</evidence>